<evidence type="ECO:0000313" key="1">
    <source>
        <dbReference type="EMBL" id="CAH2397289.1"/>
    </source>
</evidence>
<evidence type="ECO:0000313" key="2">
    <source>
        <dbReference type="Proteomes" id="UP001153050"/>
    </source>
</evidence>
<proteinExistence type="predicted"/>
<dbReference type="Proteomes" id="UP001153050">
    <property type="component" value="Unassembled WGS sequence"/>
</dbReference>
<accession>A0ABM9DLB6</accession>
<keyword evidence="2" id="KW-1185">Reference proteome</keyword>
<name>A0ABM9DLB6_9HYPH</name>
<protein>
    <submittedName>
        <fullName evidence="1">Uncharacterized protein</fullName>
    </submittedName>
</protein>
<dbReference type="EMBL" id="CAKXZT010000079">
    <property type="protein sequence ID" value="CAH2397289.1"/>
    <property type="molecule type" value="Genomic_DNA"/>
</dbReference>
<gene>
    <name evidence="1" type="ORF">MES5069_170047</name>
</gene>
<reference evidence="1 2" key="1">
    <citation type="submission" date="2022-03" db="EMBL/GenBank/DDBJ databases">
        <authorList>
            <person name="Brunel B."/>
        </authorList>
    </citation>
    <scope>NUCLEOTIDE SEQUENCE [LARGE SCALE GENOMIC DNA]</scope>
    <source>
        <strain evidence="1">STM5069sample</strain>
    </source>
</reference>
<comment type="caution">
    <text evidence="1">The sequence shown here is derived from an EMBL/GenBank/DDBJ whole genome shotgun (WGS) entry which is preliminary data.</text>
</comment>
<sequence length="68" mass="7194">MCRVNLAAGLGLAVRLCPSLDFSAVQPIDHRVCIARVHANQDLVLKLDGLAGETSKTVQLCGCSMRSA</sequence>
<organism evidence="1 2">
    <name type="scientific">Mesorhizobium escarrei</name>
    <dbReference type="NCBI Taxonomy" id="666018"/>
    <lineage>
        <taxon>Bacteria</taxon>
        <taxon>Pseudomonadati</taxon>
        <taxon>Pseudomonadota</taxon>
        <taxon>Alphaproteobacteria</taxon>
        <taxon>Hyphomicrobiales</taxon>
        <taxon>Phyllobacteriaceae</taxon>
        <taxon>Mesorhizobium</taxon>
    </lineage>
</organism>